<gene>
    <name evidence="1" type="ORF">NBRC3188_2416</name>
</gene>
<evidence type="ECO:0000313" key="2">
    <source>
        <dbReference type="Proteomes" id="UP000287300"/>
    </source>
</evidence>
<reference evidence="1 2" key="1">
    <citation type="submission" date="2016-06" db="EMBL/GenBank/DDBJ databases">
        <title>Acetobacter pasteurianus NBRC 3188 whole genome sequencing project.</title>
        <authorList>
            <person name="Matsutani M."/>
            <person name="Shiwa Y."/>
            <person name="Okamoto-Kainuma A."/>
            <person name="Ishikawa M."/>
            <person name="Koizumi Y."/>
            <person name="Yoshikawa H."/>
            <person name="Yakushi T."/>
            <person name="Matsushita K."/>
        </authorList>
    </citation>
    <scope>NUCLEOTIDE SEQUENCE [LARGE SCALE GENOMIC DNA]</scope>
    <source>
        <strain evidence="1 2">NBRC 3188</strain>
    </source>
</reference>
<organism evidence="1 2">
    <name type="scientific">Acetobacter pasteurianus NBRC 3188</name>
    <dbReference type="NCBI Taxonomy" id="1226663"/>
    <lineage>
        <taxon>Bacteria</taxon>
        <taxon>Pseudomonadati</taxon>
        <taxon>Pseudomonadota</taxon>
        <taxon>Alphaproteobacteria</taxon>
        <taxon>Acetobacterales</taxon>
        <taxon>Acetobacteraceae</taxon>
        <taxon>Acetobacter</taxon>
    </lineage>
</organism>
<comment type="caution">
    <text evidence="1">The sequence shown here is derived from an EMBL/GenBank/DDBJ whole genome shotgun (WGS) entry which is preliminary data.</text>
</comment>
<protein>
    <submittedName>
        <fullName evidence="1">Uncharacterized protein</fullName>
    </submittedName>
</protein>
<dbReference type="RefSeq" id="WP_124296188.1">
    <property type="nucleotide sequence ID" value="NZ_BDES01000067.1"/>
</dbReference>
<accession>A0A401WWJ5</accession>
<dbReference type="Proteomes" id="UP000287300">
    <property type="component" value="Unassembled WGS sequence"/>
</dbReference>
<sequence>MKDAEFGRAVFLARCGIPFSVQETLPEAALIAASNINLMWQMPGLASWNPHTGEMDFASVRQNG</sequence>
<evidence type="ECO:0000313" key="1">
    <source>
        <dbReference type="EMBL" id="GCD53719.1"/>
    </source>
</evidence>
<name>A0A401WWJ5_ACEPA</name>
<dbReference type="AlphaFoldDB" id="A0A401WWJ5"/>
<dbReference type="EMBL" id="BDES01000067">
    <property type="protein sequence ID" value="GCD53719.1"/>
    <property type="molecule type" value="Genomic_DNA"/>
</dbReference>
<proteinExistence type="predicted"/>